<dbReference type="HOGENOM" id="CLU_1700287_0_0_2"/>
<evidence type="ECO:0000313" key="1">
    <source>
        <dbReference type="EMBL" id="AEH60787.1"/>
    </source>
</evidence>
<protein>
    <submittedName>
        <fullName evidence="1">Uncharacterized protein</fullName>
    </submittedName>
</protein>
<gene>
    <name evidence="1" type="ordered locus">Mzhil_0925</name>
</gene>
<dbReference type="AlphaFoldDB" id="F7XLC8"/>
<proteinExistence type="predicted"/>
<name>F7XLC8_METZD</name>
<dbReference type="RefSeq" id="WP_013898226.1">
    <property type="nucleotide sequence ID" value="NC_015676.1"/>
</dbReference>
<keyword evidence="2" id="KW-1185">Reference proteome</keyword>
<sequence length="170" mass="19489">MKCEYDIETNILNIDGNLLEPCSLDENETGSCISCSNKLISISYHQMDNPDIGKANIVVSECDGCRSIFASLHDGDWNWIDDIQVSDHLESTPLQKITPLNEHSKKESSLKESVRIEDIPEEKLRAVFSPKELEAIYAKYNGNHCVRQYLYRARKKYSKFKKLFGIELNI</sequence>
<organism evidence="1 2">
    <name type="scientific">Methanosalsum zhilinae (strain DSM 4017 / NBRC 107636 / OCM 62 / WeN5)</name>
    <name type="common">Methanohalophilus zhilinae</name>
    <dbReference type="NCBI Taxonomy" id="679901"/>
    <lineage>
        <taxon>Archaea</taxon>
        <taxon>Methanobacteriati</taxon>
        <taxon>Methanobacteriota</taxon>
        <taxon>Stenosarchaea group</taxon>
        <taxon>Methanomicrobia</taxon>
        <taxon>Methanosarcinales</taxon>
        <taxon>Methanosarcinaceae</taxon>
        <taxon>Methanosalsum</taxon>
    </lineage>
</organism>
<evidence type="ECO:0000313" key="2">
    <source>
        <dbReference type="Proteomes" id="UP000006622"/>
    </source>
</evidence>
<reference evidence="1" key="1">
    <citation type="submission" date="2010-07" db="EMBL/GenBank/DDBJ databases">
        <title>The complete genome of Methanosalsum zhilinae DSM 4017.</title>
        <authorList>
            <consortium name="US DOE Joint Genome Institute (JGI-PGF)"/>
            <person name="Lucas S."/>
            <person name="Copeland A."/>
            <person name="Lapidus A."/>
            <person name="Glavina del Rio T."/>
            <person name="Dalin E."/>
            <person name="Tice H."/>
            <person name="Bruce D."/>
            <person name="Goodwin L."/>
            <person name="Pitluck S."/>
            <person name="Kyrpides N."/>
            <person name="Mavromatis K."/>
            <person name="Ovchinnikova G."/>
            <person name="Daligault H."/>
            <person name="Detter J.C."/>
            <person name="Han C."/>
            <person name="Tapia R."/>
            <person name="Larimer F."/>
            <person name="Land M."/>
            <person name="Hauser L."/>
            <person name="Markowitz V."/>
            <person name="Cheng J.-F."/>
            <person name="Hugenholtz P."/>
            <person name="Woyke T."/>
            <person name="Wu D."/>
            <person name="Spring S."/>
            <person name="Schueler E."/>
            <person name="Brambilla E."/>
            <person name="Klenk H.-P."/>
            <person name="Eisen J.A."/>
        </authorList>
    </citation>
    <scope>NUCLEOTIDE SEQUENCE</scope>
    <source>
        <strain evidence="1">DSM 4017</strain>
    </source>
</reference>
<dbReference type="STRING" id="679901.Mzhil_0925"/>
<accession>F7XLC8</accession>
<dbReference type="EMBL" id="CP002101">
    <property type="protein sequence ID" value="AEH60787.1"/>
    <property type="molecule type" value="Genomic_DNA"/>
</dbReference>
<dbReference type="OrthoDB" id="147999at2157"/>
<dbReference type="GeneID" id="10822547"/>
<dbReference type="KEGG" id="mzh:Mzhil_0925"/>
<dbReference type="Proteomes" id="UP000006622">
    <property type="component" value="Chromosome"/>
</dbReference>